<keyword evidence="3" id="KW-1185">Reference proteome</keyword>
<dbReference type="EMBL" id="JANIIK010000047">
    <property type="protein sequence ID" value="KAJ3601185.1"/>
    <property type="molecule type" value="Genomic_DNA"/>
</dbReference>
<name>A0A9Q0E5T6_9TELE</name>
<protein>
    <submittedName>
        <fullName evidence="2">Uncharacterized protein</fullName>
    </submittedName>
</protein>
<evidence type="ECO:0000313" key="3">
    <source>
        <dbReference type="Proteomes" id="UP001148018"/>
    </source>
</evidence>
<accession>A0A9Q0E5T6</accession>
<proteinExistence type="predicted"/>
<feature type="region of interest" description="Disordered" evidence="1">
    <location>
        <begin position="103"/>
        <end position="128"/>
    </location>
</feature>
<dbReference type="Proteomes" id="UP001148018">
    <property type="component" value="Unassembled WGS sequence"/>
</dbReference>
<reference evidence="2" key="1">
    <citation type="submission" date="2022-07" db="EMBL/GenBank/DDBJ databases">
        <title>Chromosome-level genome of Muraenolepis orangiensis.</title>
        <authorList>
            <person name="Kim J."/>
        </authorList>
    </citation>
    <scope>NUCLEOTIDE SEQUENCE</scope>
    <source>
        <strain evidence="2">KU_S4_2022</strain>
        <tissue evidence="2">Muscle</tissue>
    </source>
</reference>
<organism evidence="2 3">
    <name type="scientific">Muraenolepis orangiensis</name>
    <name type="common">Patagonian moray cod</name>
    <dbReference type="NCBI Taxonomy" id="630683"/>
    <lineage>
        <taxon>Eukaryota</taxon>
        <taxon>Metazoa</taxon>
        <taxon>Chordata</taxon>
        <taxon>Craniata</taxon>
        <taxon>Vertebrata</taxon>
        <taxon>Euteleostomi</taxon>
        <taxon>Actinopterygii</taxon>
        <taxon>Neopterygii</taxon>
        <taxon>Teleostei</taxon>
        <taxon>Neoteleostei</taxon>
        <taxon>Acanthomorphata</taxon>
        <taxon>Zeiogadaria</taxon>
        <taxon>Gadariae</taxon>
        <taxon>Gadiformes</taxon>
        <taxon>Muraenolepidoidei</taxon>
        <taxon>Muraenolepididae</taxon>
        <taxon>Muraenolepis</taxon>
    </lineage>
</organism>
<sequence length="128" mass="13988">MYSSSLIFPGAFPPYGGSGPGLTSRPFLPTGALVLVSHQGLSSLRGLWSWSHIKAFPPYGGSGPGLTSRPFLPTGALVLVSHQGLSSLRGLWSWSHIKRTRRWEESKVEHGKDRVSLEQEGPTRKYTD</sequence>
<gene>
    <name evidence="2" type="ORF">NHX12_032158</name>
</gene>
<evidence type="ECO:0000256" key="1">
    <source>
        <dbReference type="SAM" id="MobiDB-lite"/>
    </source>
</evidence>
<evidence type="ECO:0000313" key="2">
    <source>
        <dbReference type="EMBL" id="KAJ3601185.1"/>
    </source>
</evidence>
<dbReference type="AlphaFoldDB" id="A0A9Q0E5T6"/>
<comment type="caution">
    <text evidence="2">The sequence shown here is derived from an EMBL/GenBank/DDBJ whole genome shotgun (WGS) entry which is preliminary data.</text>
</comment>